<feature type="domain" description="Threonine/Serine exporter ThrE" evidence="9">
    <location>
        <begin position="7"/>
        <end position="132"/>
    </location>
</feature>
<accession>A0A974XGS5</accession>
<keyword evidence="4 8" id="KW-0812">Transmembrane</keyword>
<dbReference type="EMBL" id="CP071444">
    <property type="protein sequence ID" value="QSX09411.1"/>
    <property type="molecule type" value="Genomic_DNA"/>
</dbReference>
<comment type="subcellular location">
    <subcellularLocation>
        <location evidence="1">Cell membrane</location>
        <topology evidence="1">Multi-pass membrane protein</topology>
    </subcellularLocation>
</comment>
<keyword evidence="2" id="KW-1003">Cell membrane</keyword>
<reference evidence="10" key="1">
    <citation type="submission" date="2021-03" db="EMBL/GenBank/DDBJ databases">
        <title>Alkalibacter marinus sp. nov., isolated from tidal flat sediment.</title>
        <authorList>
            <person name="Namirimu T."/>
            <person name="Yang J.-A."/>
            <person name="Yang S.-H."/>
            <person name="Kim Y.-J."/>
            <person name="Kwon K.K."/>
        </authorList>
    </citation>
    <scope>NUCLEOTIDE SEQUENCE</scope>
    <source>
        <strain evidence="10">ES005</strain>
    </source>
</reference>
<organism evidence="10 11">
    <name type="scientific">Alkalibacter rhizosphaerae</name>
    <dbReference type="NCBI Taxonomy" id="2815577"/>
    <lineage>
        <taxon>Bacteria</taxon>
        <taxon>Bacillati</taxon>
        <taxon>Bacillota</taxon>
        <taxon>Clostridia</taxon>
        <taxon>Eubacteriales</taxon>
        <taxon>Eubacteriaceae</taxon>
        <taxon>Alkalibacter</taxon>
    </lineage>
</organism>
<dbReference type="PANTHER" id="PTHR34390">
    <property type="entry name" value="UPF0442 PROTEIN YJJB-RELATED"/>
    <property type="match status" value="1"/>
</dbReference>
<gene>
    <name evidence="10" type="ORF">J0B03_04920</name>
</gene>
<protein>
    <submittedName>
        <fullName evidence="10">Threonine/serine exporter family protein</fullName>
    </submittedName>
</protein>
<evidence type="ECO:0000256" key="2">
    <source>
        <dbReference type="ARBA" id="ARBA00022475"/>
    </source>
</evidence>
<dbReference type="RefSeq" id="WP_207300746.1">
    <property type="nucleotide sequence ID" value="NZ_CP071444.1"/>
</dbReference>
<evidence type="ECO:0000256" key="3">
    <source>
        <dbReference type="ARBA" id="ARBA00022519"/>
    </source>
</evidence>
<feature type="transmembrane region" description="Helical" evidence="8">
    <location>
        <begin position="28"/>
        <end position="47"/>
    </location>
</feature>
<evidence type="ECO:0000313" key="10">
    <source>
        <dbReference type="EMBL" id="QSX09411.1"/>
    </source>
</evidence>
<dbReference type="GO" id="GO:0005886">
    <property type="term" value="C:plasma membrane"/>
    <property type="evidence" value="ECO:0007669"/>
    <property type="project" value="UniProtKB-SubCell"/>
</dbReference>
<evidence type="ECO:0000313" key="11">
    <source>
        <dbReference type="Proteomes" id="UP000663499"/>
    </source>
</evidence>
<evidence type="ECO:0000256" key="4">
    <source>
        <dbReference type="ARBA" id="ARBA00022692"/>
    </source>
</evidence>
<evidence type="ECO:0000256" key="6">
    <source>
        <dbReference type="ARBA" id="ARBA00023136"/>
    </source>
</evidence>
<dbReference type="InterPro" id="IPR024528">
    <property type="entry name" value="ThrE_2"/>
</dbReference>
<name>A0A974XGS5_9FIRM</name>
<evidence type="ECO:0000256" key="5">
    <source>
        <dbReference type="ARBA" id="ARBA00022989"/>
    </source>
</evidence>
<keyword evidence="11" id="KW-1185">Reference proteome</keyword>
<evidence type="ECO:0000256" key="1">
    <source>
        <dbReference type="ARBA" id="ARBA00004651"/>
    </source>
</evidence>
<dbReference type="PANTHER" id="PTHR34390:SF1">
    <property type="entry name" value="SUCCINATE TRANSPORTER SUBUNIT YJJB-RELATED"/>
    <property type="match status" value="1"/>
</dbReference>
<keyword evidence="5 8" id="KW-1133">Transmembrane helix</keyword>
<dbReference type="KEGG" id="alka:J0B03_04920"/>
<feature type="transmembrane region" description="Helical" evidence="8">
    <location>
        <begin position="6"/>
        <end position="23"/>
    </location>
</feature>
<proteinExistence type="inferred from homology"/>
<dbReference type="Proteomes" id="UP000663499">
    <property type="component" value="Chromosome"/>
</dbReference>
<comment type="similarity">
    <text evidence="7">Belongs to the ThrE exporter (TC 2.A.79) family.</text>
</comment>
<evidence type="ECO:0000256" key="8">
    <source>
        <dbReference type="SAM" id="Phobius"/>
    </source>
</evidence>
<dbReference type="GO" id="GO:0015744">
    <property type="term" value="P:succinate transport"/>
    <property type="evidence" value="ECO:0007669"/>
    <property type="project" value="TreeGrafter"/>
</dbReference>
<dbReference type="AlphaFoldDB" id="A0A974XGS5"/>
<feature type="transmembrane region" description="Helical" evidence="8">
    <location>
        <begin position="116"/>
        <end position="141"/>
    </location>
</feature>
<dbReference type="Pfam" id="PF12821">
    <property type="entry name" value="ThrE_2"/>
    <property type="match status" value="1"/>
</dbReference>
<keyword evidence="3" id="KW-0997">Cell inner membrane</keyword>
<feature type="transmembrane region" description="Helical" evidence="8">
    <location>
        <begin position="53"/>
        <end position="71"/>
    </location>
</feature>
<keyword evidence="6 8" id="KW-0472">Membrane</keyword>
<feature type="transmembrane region" description="Helical" evidence="8">
    <location>
        <begin position="78"/>
        <end position="96"/>
    </location>
</feature>
<sequence length="153" mass="16764">MSEWIAVIMSFFCSLGFAVMFHVRGYKLILCGLGGSLVWGMYLLAAHWSGAEIFGFFAATFTVSLVSEILARVVKAPVILFLVPMLVPLIPGGDLYQATTYLVQNQMSAFGMEMALLAPKVGAMAFGIILMASLVQIYLFGKRAVNVWQKRKA</sequence>
<dbReference type="InterPro" id="IPR050539">
    <property type="entry name" value="ThrE_Dicarb/AminoAcid_Exp"/>
</dbReference>
<evidence type="ECO:0000256" key="7">
    <source>
        <dbReference type="ARBA" id="ARBA00034125"/>
    </source>
</evidence>
<evidence type="ECO:0000259" key="9">
    <source>
        <dbReference type="Pfam" id="PF12821"/>
    </source>
</evidence>